<feature type="region of interest" description="Disordered" evidence="1">
    <location>
        <begin position="73"/>
        <end position="92"/>
    </location>
</feature>
<protein>
    <submittedName>
        <fullName evidence="2">Uncharacterized protein</fullName>
    </submittedName>
</protein>
<dbReference type="EMBL" id="CAJPWZ010002503">
    <property type="protein sequence ID" value="CAG2239158.1"/>
    <property type="molecule type" value="Genomic_DNA"/>
</dbReference>
<name>A0A8S3U9J8_MYTED</name>
<reference evidence="2" key="1">
    <citation type="submission" date="2021-03" db="EMBL/GenBank/DDBJ databases">
        <authorList>
            <person name="Bekaert M."/>
        </authorList>
    </citation>
    <scope>NUCLEOTIDE SEQUENCE</scope>
</reference>
<dbReference type="Proteomes" id="UP000683360">
    <property type="component" value="Unassembled WGS sequence"/>
</dbReference>
<dbReference type="OrthoDB" id="10552200at2759"/>
<organism evidence="2 3">
    <name type="scientific">Mytilus edulis</name>
    <name type="common">Blue mussel</name>
    <dbReference type="NCBI Taxonomy" id="6550"/>
    <lineage>
        <taxon>Eukaryota</taxon>
        <taxon>Metazoa</taxon>
        <taxon>Spiralia</taxon>
        <taxon>Lophotrochozoa</taxon>
        <taxon>Mollusca</taxon>
        <taxon>Bivalvia</taxon>
        <taxon>Autobranchia</taxon>
        <taxon>Pteriomorphia</taxon>
        <taxon>Mytilida</taxon>
        <taxon>Mytiloidea</taxon>
        <taxon>Mytilidae</taxon>
        <taxon>Mytilinae</taxon>
        <taxon>Mytilus</taxon>
    </lineage>
</organism>
<keyword evidence="3" id="KW-1185">Reference proteome</keyword>
<gene>
    <name evidence="2" type="ORF">MEDL_51513</name>
</gene>
<evidence type="ECO:0000313" key="2">
    <source>
        <dbReference type="EMBL" id="CAG2239158.1"/>
    </source>
</evidence>
<sequence length="386" mass="41835">MSSRKRLEVPNCYVMSCVPSDPSVMYQYPCDSYLRTLKKQKNPEKVEKTEQKENTEVNMVKRKSPSLLVSTTSVVDPDINPDSSQFKEKTKPGTNDIMSIVKNSQLNPNARSFYPKQYSQQIPTTPKPQTQSQVTHVMPQPGQQIKQPPQPKQGVSFGQTTLPGSTTSAPATGFSIGSTTQPATCLTLGGLAKTTTGPTLSGIAQAKPGFCLGGTISQPATGLGWTPESYAKGIGLGGTTQTATVLTIDDGEIKIGQDTSAMVSIRPRRTSTVPAEKGDSPDIMSQTASCQVVQNENIEICTVINFGKTRKVDNICIKEQDKQTGADGEQKQEKAWKDSDEVKDVHGQEKGKIKKLKRTKGGSYLTQPAGTQVASPLHSDRFYWCV</sequence>
<feature type="region of interest" description="Disordered" evidence="1">
    <location>
        <begin position="140"/>
        <end position="173"/>
    </location>
</feature>
<evidence type="ECO:0000256" key="1">
    <source>
        <dbReference type="SAM" id="MobiDB-lite"/>
    </source>
</evidence>
<feature type="compositionally biased region" description="Polar residues" evidence="1">
    <location>
        <begin position="156"/>
        <end position="173"/>
    </location>
</feature>
<comment type="caution">
    <text evidence="2">The sequence shown here is derived from an EMBL/GenBank/DDBJ whole genome shotgun (WGS) entry which is preliminary data.</text>
</comment>
<proteinExistence type="predicted"/>
<accession>A0A8S3U9J8</accession>
<feature type="region of interest" description="Disordered" evidence="1">
    <location>
        <begin position="321"/>
        <end position="364"/>
    </location>
</feature>
<evidence type="ECO:0000313" key="3">
    <source>
        <dbReference type="Proteomes" id="UP000683360"/>
    </source>
</evidence>
<dbReference type="AlphaFoldDB" id="A0A8S3U9J8"/>
<feature type="compositionally biased region" description="Basic and acidic residues" evidence="1">
    <location>
        <begin position="321"/>
        <end position="351"/>
    </location>
</feature>